<dbReference type="AlphaFoldDB" id="A0A0G0U2M7"/>
<evidence type="ECO:0000256" key="2">
    <source>
        <dbReference type="SAM" id="Phobius"/>
    </source>
</evidence>
<feature type="region of interest" description="Disordered" evidence="1">
    <location>
        <begin position="83"/>
        <end position="109"/>
    </location>
</feature>
<dbReference type="Proteomes" id="UP000034601">
    <property type="component" value="Unassembled WGS sequence"/>
</dbReference>
<evidence type="ECO:0000313" key="3">
    <source>
        <dbReference type="EMBL" id="KKR83344.1"/>
    </source>
</evidence>
<proteinExistence type="predicted"/>
<reference evidence="3 4" key="1">
    <citation type="journal article" date="2015" name="Nature">
        <title>rRNA introns, odd ribosomes, and small enigmatic genomes across a large radiation of phyla.</title>
        <authorList>
            <person name="Brown C.T."/>
            <person name="Hug L.A."/>
            <person name="Thomas B.C."/>
            <person name="Sharon I."/>
            <person name="Castelle C.J."/>
            <person name="Singh A."/>
            <person name="Wilkins M.J."/>
            <person name="Williams K.H."/>
            <person name="Banfield J.F."/>
        </authorList>
    </citation>
    <scope>NUCLEOTIDE SEQUENCE [LARGE SCALE GENOMIC DNA]</scope>
</reference>
<organism evidence="3 4">
    <name type="scientific">Candidatus Daviesbacteria bacterium GW2011_GWA2_40_9</name>
    <dbReference type="NCBI Taxonomy" id="1618424"/>
    <lineage>
        <taxon>Bacteria</taxon>
        <taxon>Candidatus Daviesiibacteriota</taxon>
    </lineage>
</organism>
<evidence type="ECO:0000256" key="1">
    <source>
        <dbReference type="SAM" id="MobiDB-lite"/>
    </source>
</evidence>
<protein>
    <recommendedName>
        <fullName evidence="5">DUF948 domain-containing protein</fullName>
    </recommendedName>
</protein>
<keyword evidence="2" id="KW-1133">Transmembrane helix</keyword>
<name>A0A0G0U2M7_9BACT</name>
<keyword evidence="2" id="KW-0812">Transmembrane</keyword>
<evidence type="ECO:0008006" key="5">
    <source>
        <dbReference type="Google" id="ProtNLM"/>
    </source>
</evidence>
<dbReference type="EMBL" id="LCAB01000006">
    <property type="protein sequence ID" value="KKR83344.1"/>
    <property type="molecule type" value="Genomic_DNA"/>
</dbReference>
<feature type="transmembrane region" description="Helical" evidence="2">
    <location>
        <begin position="6"/>
        <end position="30"/>
    </location>
</feature>
<evidence type="ECO:0000313" key="4">
    <source>
        <dbReference type="Proteomes" id="UP000034601"/>
    </source>
</evidence>
<accession>A0A0G0U2M7</accession>
<gene>
    <name evidence="3" type="ORF">UU29_C0006G0033</name>
</gene>
<comment type="caution">
    <text evidence="3">The sequence shown here is derived from an EMBL/GenBank/DDBJ whole genome shotgun (WGS) entry which is preliminary data.</text>
</comment>
<feature type="compositionally biased region" description="Polar residues" evidence="1">
    <location>
        <begin position="95"/>
        <end position="109"/>
    </location>
</feature>
<sequence>MDILQLSLVFLISLIAILLAFLGTQFFYVLKDLRVSLQKLNKILDSTGSITENIQKPVEAAANLTSAVEAGVKAVKMGIEGSEQVKKPWGPPQISIENGNPSTRSARSG</sequence>
<keyword evidence="2" id="KW-0472">Membrane</keyword>